<sequence length="70" mass="7891">MNFDPPVPREPVDFLRPGPEISLNQHCPPCGRTDARKICRGLKSSVGVLEVWGRESQIRCRPHLLTVVQT</sequence>
<proteinExistence type="predicted"/>
<protein>
    <submittedName>
        <fullName evidence="1">Uncharacterized protein</fullName>
    </submittedName>
</protein>
<organism evidence="1 2">
    <name type="scientific">Trichonephila clavipes</name>
    <name type="common">Golden silk orbweaver</name>
    <name type="synonym">Nephila clavipes</name>
    <dbReference type="NCBI Taxonomy" id="2585209"/>
    <lineage>
        <taxon>Eukaryota</taxon>
        <taxon>Metazoa</taxon>
        <taxon>Ecdysozoa</taxon>
        <taxon>Arthropoda</taxon>
        <taxon>Chelicerata</taxon>
        <taxon>Arachnida</taxon>
        <taxon>Araneae</taxon>
        <taxon>Araneomorphae</taxon>
        <taxon>Entelegynae</taxon>
        <taxon>Araneoidea</taxon>
        <taxon>Nephilidae</taxon>
        <taxon>Trichonephila</taxon>
    </lineage>
</organism>
<name>A0A8X6V1H3_TRICX</name>
<dbReference type="EMBL" id="BMAU01021188">
    <property type="protein sequence ID" value="GFX95713.1"/>
    <property type="molecule type" value="Genomic_DNA"/>
</dbReference>
<keyword evidence="2" id="KW-1185">Reference proteome</keyword>
<comment type="caution">
    <text evidence="1">The sequence shown here is derived from an EMBL/GenBank/DDBJ whole genome shotgun (WGS) entry which is preliminary data.</text>
</comment>
<dbReference type="Proteomes" id="UP000887159">
    <property type="component" value="Unassembled WGS sequence"/>
</dbReference>
<accession>A0A8X6V1H3</accession>
<evidence type="ECO:0000313" key="2">
    <source>
        <dbReference type="Proteomes" id="UP000887159"/>
    </source>
</evidence>
<dbReference type="AlphaFoldDB" id="A0A8X6V1H3"/>
<gene>
    <name evidence="1" type="ORF">TNCV_4886391</name>
</gene>
<reference evidence="1" key="1">
    <citation type="submission" date="2020-08" db="EMBL/GenBank/DDBJ databases">
        <title>Multicomponent nature underlies the extraordinary mechanical properties of spider dragline silk.</title>
        <authorList>
            <person name="Kono N."/>
            <person name="Nakamura H."/>
            <person name="Mori M."/>
            <person name="Yoshida Y."/>
            <person name="Ohtoshi R."/>
            <person name="Malay A.D."/>
            <person name="Moran D.A.P."/>
            <person name="Tomita M."/>
            <person name="Numata K."/>
            <person name="Arakawa K."/>
        </authorList>
    </citation>
    <scope>NUCLEOTIDE SEQUENCE</scope>
</reference>
<evidence type="ECO:0000313" key="1">
    <source>
        <dbReference type="EMBL" id="GFX95713.1"/>
    </source>
</evidence>